<protein>
    <submittedName>
        <fullName evidence="1">Uncharacterized protein</fullName>
    </submittedName>
</protein>
<dbReference type="Proteomes" id="UP000288351">
    <property type="component" value="Unassembled WGS sequence"/>
</dbReference>
<dbReference type="EMBL" id="BHXC01000007">
    <property type="protein sequence ID" value="GCB92905.1"/>
    <property type="molecule type" value="Genomic_DNA"/>
</dbReference>
<gene>
    <name evidence="1" type="ORF">SALB_05681</name>
</gene>
<name>A0A059W0Y9_STRNR</name>
<evidence type="ECO:0000313" key="1">
    <source>
        <dbReference type="EMBL" id="GCB92905.1"/>
    </source>
</evidence>
<evidence type="ECO:0000313" key="2">
    <source>
        <dbReference type="Proteomes" id="UP000288351"/>
    </source>
</evidence>
<dbReference type="RefSeq" id="WP_124428167.1">
    <property type="nucleotide sequence ID" value="NZ_BHXC01000007.1"/>
</dbReference>
<organism evidence="1 2">
    <name type="scientific">Streptomyces noursei</name>
    <name type="common">Streptomyces albulus</name>
    <dbReference type="NCBI Taxonomy" id="1971"/>
    <lineage>
        <taxon>Bacteria</taxon>
        <taxon>Bacillati</taxon>
        <taxon>Actinomycetota</taxon>
        <taxon>Actinomycetes</taxon>
        <taxon>Kitasatosporales</taxon>
        <taxon>Streptomycetaceae</taxon>
        <taxon>Streptomyces</taxon>
    </lineage>
</organism>
<reference evidence="1 2" key="1">
    <citation type="journal article" date="2019" name="Microbiol. Resour. Announc.">
        <title>Draft Genome Sequence of the Most Traditional epsilon-Poly-l-Lysine Producer, Streptomyces albulus NBRC14147.</title>
        <authorList>
            <person name="Yamanaka K."/>
            <person name="Hamano Y."/>
        </authorList>
    </citation>
    <scope>NUCLEOTIDE SEQUENCE [LARGE SCALE GENOMIC DNA]</scope>
    <source>
        <strain evidence="1 2">NBRC 14147</strain>
    </source>
</reference>
<comment type="caution">
    <text evidence="1">The sequence shown here is derived from an EMBL/GenBank/DDBJ whole genome shotgun (WGS) entry which is preliminary data.</text>
</comment>
<proteinExistence type="predicted"/>
<accession>A0A059W0Y9</accession>
<sequence>MADGGRRGYRQLAYGCGPSAGDVFDGGECGSGEGPLLAACAHLIAGPKGVNLQQNLAADRAEAKAVQTLRDEGWLK</sequence>
<dbReference type="AlphaFoldDB" id="A0A059W0Y9"/>